<reference evidence="1 2" key="1">
    <citation type="submission" date="2018-06" db="EMBL/GenBank/DDBJ databases">
        <authorList>
            <consortium name="Pathogen Informatics"/>
            <person name="Doyle S."/>
        </authorList>
    </citation>
    <scope>NUCLEOTIDE SEQUENCE [LARGE SCALE GENOMIC DNA]</scope>
    <source>
        <strain evidence="1 2">NCTC11938</strain>
    </source>
</reference>
<name>A0A379FEU8_PROMI</name>
<dbReference type="EMBL" id="UGTS01000003">
    <property type="protein sequence ID" value="SUC18217.1"/>
    <property type="molecule type" value="Genomic_DNA"/>
</dbReference>
<gene>
    <name evidence="1" type="primary">mrr</name>
    <name evidence="1" type="ORF">NCTC11938_00535</name>
</gene>
<evidence type="ECO:0000313" key="1">
    <source>
        <dbReference type="EMBL" id="SUC18217.1"/>
    </source>
</evidence>
<sequence>MHKRNAGKAQSVALIYKRSMALLRDRKPSEGIFRAHAIDFAKSVEGLILIDGNRLVNLMMDNEVGVNSQAIKLPKLDIDYFD</sequence>
<dbReference type="Proteomes" id="UP000254191">
    <property type="component" value="Unassembled WGS sequence"/>
</dbReference>
<accession>A0A379FEU8</accession>
<dbReference type="AlphaFoldDB" id="A0A379FEU8"/>
<organism evidence="1 2">
    <name type="scientific">Proteus mirabilis</name>
    <dbReference type="NCBI Taxonomy" id="584"/>
    <lineage>
        <taxon>Bacteria</taxon>
        <taxon>Pseudomonadati</taxon>
        <taxon>Pseudomonadota</taxon>
        <taxon>Gammaproteobacteria</taxon>
        <taxon>Enterobacterales</taxon>
        <taxon>Morganellaceae</taxon>
        <taxon>Proteus</taxon>
    </lineage>
</organism>
<protein>
    <submittedName>
        <fullName evidence="1">EcoKMrr</fullName>
    </submittedName>
</protein>
<evidence type="ECO:0000313" key="2">
    <source>
        <dbReference type="Proteomes" id="UP000254191"/>
    </source>
</evidence>
<proteinExistence type="predicted"/>